<organism evidence="1">
    <name type="scientific">Flavonifractor plautii</name>
    <name type="common">Fusobacterium plautii</name>
    <dbReference type="NCBI Taxonomy" id="292800"/>
    <lineage>
        <taxon>Bacteria</taxon>
        <taxon>Bacillati</taxon>
        <taxon>Bacillota</taxon>
        <taxon>Clostridia</taxon>
        <taxon>Eubacteriales</taxon>
        <taxon>Oscillospiraceae</taxon>
        <taxon>Flavonifractor</taxon>
    </lineage>
</organism>
<dbReference type="Pfam" id="PF19595">
    <property type="entry name" value="DUF6100"/>
    <property type="match status" value="1"/>
</dbReference>
<gene>
    <name evidence="1" type="ORF">FPLFYP42_01835</name>
</gene>
<proteinExistence type="predicted"/>
<protein>
    <submittedName>
        <fullName evidence="1">Uncharacterized protein</fullName>
    </submittedName>
</protein>
<evidence type="ECO:0000313" key="1">
    <source>
        <dbReference type="EMBL" id="VYU29255.1"/>
    </source>
</evidence>
<dbReference type="RefSeq" id="WP_156621564.1">
    <property type="nucleotide sequence ID" value="NZ_CACRUB010000031.1"/>
</dbReference>
<dbReference type="EMBL" id="CACRUB010000031">
    <property type="protein sequence ID" value="VYU29255.1"/>
    <property type="molecule type" value="Genomic_DNA"/>
</dbReference>
<reference evidence="1" key="1">
    <citation type="submission" date="2019-11" db="EMBL/GenBank/DDBJ databases">
        <authorList>
            <person name="Feng L."/>
        </authorList>
    </citation>
    <scope>NUCLEOTIDE SEQUENCE</scope>
    <source>
        <strain evidence="1">FplautiiLFYP42</strain>
    </source>
</reference>
<dbReference type="InterPro" id="IPR046082">
    <property type="entry name" value="DUF6100"/>
</dbReference>
<sequence>MNQKYLMNMMEIASDFDAISTELFALSHNAADNPQYDPKTKLYSLVRSTEENAVQLRHLAGRVLGKSSEPIYDTVVSAMGIGVVEEEKWLKITVPAILPSRNQRDNLAYITRPLRHCLIQFQRENPMERFRNCGICIVHMYDEALGIRRVRDYDNIETKRYLDVIESILLTNDSGLLCSVLQTTKMGERDCTQFYLMQPETLSIWAKDHIKSNT</sequence>
<dbReference type="AlphaFoldDB" id="A0A6N3DM57"/>
<name>A0A6N3DM57_FLAPL</name>
<accession>A0A6N3DM57</accession>